<reference evidence="1 2" key="1">
    <citation type="submission" date="2014-12" db="EMBL/GenBank/DDBJ databases">
        <title>16Stimator: statistical estimation of ribosomal gene copy numbers from draft genome assemblies.</title>
        <authorList>
            <person name="Perisin M.A."/>
            <person name="Vetter M."/>
            <person name="Gilbert J.A."/>
            <person name="Bergelson J."/>
        </authorList>
    </citation>
    <scope>NUCLEOTIDE SEQUENCE [LARGE SCALE GENOMIC DNA]</scope>
    <source>
        <strain evidence="1 2">MEJ076</strain>
    </source>
</reference>
<accession>A0A0D0K1S7</accession>
<dbReference type="Proteomes" id="UP000035017">
    <property type="component" value="Unassembled WGS sequence"/>
</dbReference>
<proteinExistence type="predicted"/>
<protein>
    <recommendedName>
        <fullName evidence="3">Phage tail protein</fullName>
    </recommendedName>
</protein>
<evidence type="ECO:0000313" key="2">
    <source>
        <dbReference type="Proteomes" id="UP000035017"/>
    </source>
</evidence>
<sequence length="371" mass="41673">MNDSLLPASSDLYEKALEASLADRWPFFSNAVAAISYDKLSPPSSFLPFVIWEFGLGELTPYVPNLYDLLQEGIQWQRVRGTFLAVQRGLAWLGYTATVEQAWHGRIWWNSYQLRFDRLPDHDDPDLERIEGITTLSVPKRSQLRRGVFQYDIPAAVCDWTRLDACHLDRESGITATPANTLWSFGRTTEISHLLTQAEGQALGIWIDPPATQTLKWADMQFPWITATFPWAANATLQRQNLMATFFRGRIIYAALKDEAGVVIGYRRCRAVQPVDAAFDGSYRFADLTYAPVATPRQVYIEAMTDFEDAENVVAKSISLLVEPVLASGVAPGKLWLNSGELSGGVTIIATDISVPLRATVREQFKFLVRF</sequence>
<evidence type="ECO:0008006" key="3">
    <source>
        <dbReference type="Google" id="ProtNLM"/>
    </source>
</evidence>
<dbReference type="EMBL" id="JXQV01000011">
    <property type="protein sequence ID" value="KIQ02236.1"/>
    <property type="molecule type" value="Genomic_DNA"/>
</dbReference>
<organism evidence="1 2">
    <name type="scientific">Agrobacterium tumefaciens</name>
    <dbReference type="NCBI Taxonomy" id="358"/>
    <lineage>
        <taxon>Bacteria</taxon>
        <taxon>Pseudomonadati</taxon>
        <taxon>Pseudomonadota</taxon>
        <taxon>Alphaproteobacteria</taxon>
        <taxon>Hyphomicrobiales</taxon>
        <taxon>Rhizobiaceae</taxon>
        <taxon>Rhizobium/Agrobacterium group</taxon>
        <taxon>Agrobacterium</taxon>
        <taxon>Agrobacterium tumefaciens complex</taxon>
    </lineage>
</organism>
<dbReference type="OrthoDB" id="7875566at2"/>
<gene>
    <name evidence="1" type="ORF">RU07_12380</name>
</gene>
<dbReference type="Pfam" id="PF09684">
    <property type="entry name" value="Tail_P2_I"/>
    <property type="match status" value="1"/>
</dbReference>
<comment type="caution">
    <text evidence="1">The sequence shown here is derived from an EMBL/GenBank/DDBJ whole genome shotgun (WGS) entry which is preliminary data.</text>
</comment>
<dbReference type="InterPro" id="IPR006521">
    <property type="entry name" value="Tail_protein_I"/>
</dbReference>
<name>A0A0D0K1S7_AGRTU</name>
<evidence type="ECO:0000313" key="1">
    <source>
        <dbReference type="EMBL" id="KIQ02236.1"/>
    </source>
</evidence>
<dbReference type="AlphaFoldDB" id="A0A0D0K1S7"/>